<sequence>MTTNPAALQTDLADLDEAVSGVLGRLTAAGTRYARADSHQQAAADQVLALKSTLSGVENIDLPSTIMEPQLQQTAYQSALGATAKVLQPSLLDFLK</sequence>
<evidence type="ECO:0008006" key="3">
    <source>
        <dbReference type="Google" id="ProtNLM"/>
    </source>
</evidence>
<dbReference type="SUPFAM" id="SSF64518">
    <property type="entry name" value="Phase 1 flagellin"/>
    <property type="match status" value="1"/>
</dbReference>
<keyword evidence="2" id="KW-1185">Reference proteome</keyword>
<comment type="caution">
    <text evidence="1">The sequence shown here is derived from an EMBL/GenBank/DDBJ whole genome shotgun (WGS) entry which is preliminary data.</text>
</comment>
<name>A0ABQ6JNG6_9ACTN</name>
<protein>
    <recommendedName>
        <fullName evidence="3">Flagellin C-terminal domain-containing protein</fullName>
    </recommendedName>
</protein>
<evidence type="ECO:0000313" key="2">
    <source>
        <dbReference type="Proteomes" id="UP001157017"/>
    </source>
</evidence>
<dbReference type="EMBL" id="BSUZ01000001">
    <property type="protein sequence ID" value="GMA88884.1"/>
    <property type="molecule type" value="Genomic_DNA"/>
</dbReference>
<dbReference type="Gene3D" id="1.20.1330.10">
    <property type="entry name" value="f41 fragment of flagellin, N-terminal domain"/>
    <property type="match status" value="1"/>
</dbReference>
<dbReference type="Proteomes" id="UP001157017">
    <property type="component" value="Unassembled WGS sequence"/>
</dbReference>
<organism evidence="1 2">
    <name type="scientific">Angustibacter aerolatus</name>
    <dbReference type="NCBI Taxonomy" id="1162965"/>
    <lineage>
        <taxon>Bacteria</taxon>
        <taxon>Bacillati</taxon>
        <taxon>Actinomycetota</taxon>
        <taxon>Actinomycetes</taxon>
        <taxon>Kineosporiales</taxon>
        <taxon>Kineosporiaceae</taxon>
    </lineage>
</organism>
<reference evidence="2" key="1">
    <citation type="journal article" date="2019" name="Int. J. Syst. Evol. Microbiol.">
        <title>The Global Catalogue of Microorganisms (GCM) 10K type strain sequencing project: providing services to taxonomists for standard genome sequencing and annotation.</title>
        <authorList>
            <consortium name="The Broad Institute Genomics Platform"/>
            <consortium name="The Broad Institute Genome Sequencing Center for Infectious Disease"/>
            <person name="Wu L."/>
            <person name="Ma J."/>
        </authorList>
    </citation>
    <scope>NUCLEOTIDE SEQUENCE [LARGE SCALE GENOMIC DNA]</scope>
    <source>
        <strain evidence="2">NBRC 108730</strain>
    </source>
</reference>
<gene>
    <name evidence="1" type="ORF">GCM10025868_41340</name>
</gene>
<evidence type="ECO:0000313" key="1">
    <source>
        <dbReference type="EMBL" id="GMA88884.1"/>
    </source>
</evidence>
<proteinExistence type="predicted"/>
<accession>A0ABQ6JNG6</accession>